<dbReference type="AlphaFoldDB" id="A0A5K7S4L5"/>
<protein>
    <submittedName>
        <fullName evidence="1">Rrf2 family transcriptional regulator</fullName>
    </submittedName>
</protein>
<evidence type="ECO:0000313" key="2">
    <source>
        <dbReference type="Proteomes" id="UP001193389"/>
    </source>
</evidence>
<dbReference type="KEGG" id="anf:AQPE_0650"/>
<dbReference type="PROSITE" id="PS51197">
    <property type="entry name" value="HTH_RRF2_2"/>
    <property type="match status" value="1"/>
</dbReference>
<dbReference type="GO" id="GO:0003700">
    <property type="term" value="F:DNA-binding transcription factor activity"/>
    <property type="evidence" value="ECO:0007669"/>
    <property type="project" value="TreeGrafter"/>
</dbReference>
<dbReference type="PANTHER" id="PTHR33221:SF13">
    <property type="entry name" value="TRANSCRIPTIONAL REGULATOR-RELATED"/>
    <property type="match status" value="1"/>
</dbReference>
<gene>
    <name evidence="1" type="ORF">AQPE_0650</name>
</gene>
<dbReference type="InterPro" id="IPR036388">
    <property type="entry name" value="WH-like_DNA-bd_sf"/>
</dbReference>
<dbReference type="Pfam" id="PF02082">
    <property type="entry name" value="Rrf2"/>
    <property type="match status" value="1"/>
</dbReference>
<organism evidence="1 2">
    <name type="scientific">Aquipluma nitroreducens</name>
    <dbReference type="NCBI Taxonomy" id="2010828"/>
    <lineage>
        <taxon>Bacteria</taxon>
        <taxon>Pseudomonadati</taxon>
        <taxon>Bacteroidota</taxon>
        <taxon>Bacteroidia</taxon>
        <taxon>Marinilabiliales</taxon>
        <taxon>Prolixibacteraceae</taxon>
        <taxon>Aquipluma</taxon>
    </lineage>
</organism>
<keyword evidence="2" id="KW-1185">Reference proteome</keyword>
<dbReference type="EMBL" id="AP018694">
    <property type="protein sequence ID" value="BBE16511.1"/>
    <property type="molecule type" value="Genomic_DNA"/>
</dbReference>
<sequence>MLGKTTEYAIRALVYIYIQNIEGERPGFKEIAKKIDSPEQFTGKVLQNLTRANIVSSMKGRGGGFFFHEPTHPITLFKVIEAVEGKEYFSKCGFGLKRCDTNNPCPLHADYAPVRDSFFKMVNEKTIQSLANKINKREATLNRL</sequence>
<dbReference type="SUPFAM" id="SSF46785">
    <property type="entry name" value="Winged helix' DNA-binding domain"/>
    <property type="match status" value="1"/>
</dbReference>
<dbReference type="InterPro" id="IPR036390">
    <property type="entry name" value="WH_DNA-bd_sf"/>
</dbReference>
<dbReference type="RefSeq" id="WP_318349578.1">
    <property type="nucleotide sequence ID" value="NZ_AP018694.1"/>
</dbReference>
<proteinExistence type="predicted"/>
<accession>A0A5K7S4L5</accession>
<dbReference type="Gene3D" id="1.10.10.10">
    <property type="entry name" value="Winged helix-like DNA-binding domain superfamily/Winged helix DNA-binding domain"/>
    <property type="match status" value="1"/>
</dbReference>
<dbReference type="GO" id="GO:0005829">
    <property type="term" value="C:cytosol"/>
    <property type="evidence" value="ECO:0007669"/>
    <property type="project" value="TreeGrafter"/>
</dbReference>
<evidence type="ECO:0000313" key="1">
    <source>
        <dbReference type="EMBL" id="BBE16511.1"/>
    </source>
</evidence>
<dbReference type="NCBIfam" id="TIGR00738">
    <property type="entry name" value="rrf2_super"/>
    <property type="match status" value="1"/>
</dbReference>
<name>A0A5K7S4L5_9BACT</name>
<dbReference type="InterPro" id="IPR000944">
    <property type="entry name" value="Tscrpt_reg_Rrf2"/>
</dbReference>
<dbReference type="Proteomes" id="UP001193389">
    <property type="component" value="Chromosome"/>
</dbReference>
<reference evidence="1" key="1">
    <citation type="journal article" date="2020" name="Int. J. Syst. Evol. Microbiol.">
        <title>Aquipluma nitroreducens gen. nov. sp. nov., a novel facultatively anaerobic bacterium isolated from a freshwater lake.</title>
        <authorList>
            <person name="Watanabe M."/>
            <person name="Kojima H."/>
            <person name="Fukui M."/>
        </authorList>
    </citation>
    <scope>NUCLEOTIDE SEQUENCE</scope>
    <source>
        <strain evidence="1">MeG22</strain>
    </source>
</reference>
<dbReference type="PANTHER" id="PTHR33221">
    <property type="entry name" value="WINGED HELIX-TURN-HELIX TRANSCRIPTIONAL REGULATOR, RRF2 FAMILY"/>
    <property type="match status" value="1"/>
</dbReference>